<dbReference type="Pfam" id="PF14504">
    <property type="entry name" value="CAP_assoc_N"/>
    <property type="match status" value="1"/>
</dbReference>
<organism evidence="4 5">
    <name type="scientific">Sporosarcina limicola</name>
    <dbReference type="NCBI Taxonomy" id="34101"/>
    <lineage>
        <taxon>Bacteria</taxon>
        <taxon>Bacillati</taxon>
        <taxon>Bacillota</taxon>
        <taxon>Bacilli</taxon>
        <taxon>Bacillales</taxon>
        <taxon>Caryophanaceae</taxon>
        <taxon>Sporosarcina</taxon>
    </lineage>
</organism>
<dbReference type="PANTHER" id="PTHR31157:SF1">
    <property type="entry name" value="SCP DOMAIN-CONTAINING PROTEIN"/>
    <property type="match status" value="1"/>
</dbReference>
<dbReference type="Gene3D" id="3.40.33.10">
    <property type="entry name" value="CAP"/>
    <property type="match status" value="1"/>
</dbReference>
<feature type="domain" description="CAP-associated" evidence="3">
    <location>
        <begin position="102"/>
        <end position="236"/>
    </location>
</feature>
<comment type="caution">
    <text evidence="4">The sequence shown here is derived from an EMBL/GenBank/DDBJ whole genome shotgun (WGS) entry which is preliminary data.</text>
</comment>
<accession>A0A927R1P7</accession>
<evidence type="ECO:0000313" key="4">
    <source>
        <dbReference type="EMBL" id="MBE1553006.1"/>
    </source>
</evidence>
<sequence>MKRLFLFILFIAILYIAKPYWEEPVSKYIDISFLEPVDEKINTILNKDTLGTAMHYISDMTDKVILYLSPKSADEEEPSGTIEKPLLEQPVNTTISIHNIELGSSEEKVEAELGEPKSQSMNEYGTEWQTFHEGYHNFVMVAFDEKRKVNAVYTNDDLISSNVGIRYGSLKSTVRETFGEPIKEIRKGLNIYILQESDGFDVFKSGDTYTYVFYDLHQNDKVTAIQLISTSLEKKKTGIYTGGDASLRNGFEQQLFDLTNAIRVRHGLNSLEWDDAVSGTARRHSADMANNDYFNHKNKQGKSPFDRMKDDGVKFHGAGENLAYGQSSSIFAHEGLMNSAGHRENILDDYSHLGTGVAFNEKLQPYYTENFLLK</sequence>
<feature type="region of interest" description="Disordered" evidence="1">
    <location>
        <begin position="288"/>
        <end position="310"/>
    </location>
</feature>
<dbReference type="SUPFAM" id="SSF55797">
    <property type="entry name" value="PR-1-like"/>
    <property type="match status" value="1"/>
</dbReference>
<dbReference type="EMBL" id="JADBEL010000001">
    <property type="protein sequence ID" value="MBE1553006.1"/>
    <property type="molecule type" value="Genomic_DNA"/>
</dbReference>
<dbReference type="InterPro" id="IPR035940">
    <property type="entry name" value="CAP_sf"/>
</dbReference>
<evidence type="ECO:0000259" key="2">
    <source>
        <dbReference type="Pfam" id="PF00188"/>
    </source>
</evidence>
<dbReference type="Proteomes" id="UP000658225">
    <property type="component" value="Unassembled WGS sequence"/>
</dbReference>
<evidence type="ECO:0000313" key="5">
    <source>
        <dbReference type="Proteomes" id="UP000658225"/>
    </source>
</evidence>
<feature type="domain" description="SCP" evidence="2">
    <location>
        <begin position="256"/>
        <end position="368"/>
    </location>
</feature>
<keyword evidence="5" id="KW-1185">Reference proteome</keyword>
<gene>
    <name evidence="4" type="ORF">H4683_000075</name>
</gene>
<dbReference type="CDD" id="cd05379">
    <property type="entry name" value="CAP_bacterial"/>
    <property type="match status" value="1"/>
</dbReference>
<evidence type="ECO:0000259" key="3">
    <source>
        <dbReference type="Pfam" id="PF14504"/>
    </source>
</evidence>
<dbReference type="InterPro" id="IPR029410">
    <property type="entry name" value="CAP_assoc"/>
</dbReference>
<dbReference type="PANTHER" id="PTHR31157">
    <property type="entry name" value="SCP DOMAIN-CONTAINING PROTEIN"/>
    <property type="match status" value="1"/>
</dbReference>
<protein>
    <submittedName>
        <fullName evidence="4">Uncharacterized protein YkwD</fullName>
    </submittedName>
</protein>
<name>A0A927R1P7_9BACL</name>
<dbReference type="RefSeq" id="WP_192596844.1">
    <property type="nucleotide sequence ID" value="NZ_JADBEL010000001.1"/>
</dbReference>
<reference evidence="4" key="1">
    <citation type="submission" date="2020-10" db="EMBL/GenBank/DDBJ databases">
        <title>Genomic Encyclopedia of Type Strains, Phase IV (KMG-IV): sequencing the most valuable type-strain genomes for metagenomic binning, comparative biology and taxonomic classification.</title>
        <authorList>
            <person name="Goeker M."/>
        </authorList>
    </citation>
    <scope>NUCLEOTIDE SEQUENCE</scope>
    <source>
        <strain evidence="4">DSM 13886</strain>
    </source>
</reference>
<dbReference type="AlphaFoldDB" id="A0A927R1P7"/>
<proteinExistence type="predicted"/>
<dbReference type="InterPro" id="IPR014044">
    <property type="entry name" value="CAP_dom"/>
</dbReference>
<evidence type="ECO:0000256" key="1">
    <source>
        <dbReference type="SAM" id="MobiDB-lite"/>
    </source>
</evidence>
<dbReference type="Pfam" id="PF00188">
    <property type="entry name" value="CAP"/>
    <property type="match status" value="1"/>
</dbReference>